<dbReference type="InterPro" id="IPR002347">
    <property type="entry name" value="SDR_fam"/>
</dbReference>
<dbReference type="AlphaFoldDB" id="A0A9N9PV60"/>
<sequence>MVAIEDIRVSNAKFKESKQAEGLVAVFIGATSGIGLGTLKQFAKQSSSPQIYIVGRSESAAVSILKELELLNPKATYVFQETEITLLKNVDKVCEEIKSKKEKVDILFMSPAYITLGERNDTIEGIDIPYALTYYARLRFAYNLLPLLSASSAPRVISILGGGLESEIDLEDLELKNNFKAQKAMKYSTTQTTLAFEELANSNPSITFIHKYPGFVNTGAIGRFLGSQKGLFAIPATFFKWFLLPIVNLMAVSVDEAGERGLFLATSARYPPRKPRSGGVEATVLPKGAEVAEDIEGSGVYILGPSDDSKKVTPALATLRSQGASKIVWEFTLSVFDRAVGASE</sequence>
<proteinExistence type="predicted"/>
<gene>
    <name evidence="2" type="ORF">HYFRA_00011234</name>
</gene>
<accession>A0A9N9PV60</accession>
<dbReference type="GO" id="GO:0016491">
    <property type="term" value="F:oxidoreductase activity"/>
    <property type="evidence" value="ECO:0007669"/>
    <property type="project" value="UniProtKB-KW"/>
</dbReference>
<evidence type="ECO:0000256" key="1">
    <source>
        <dbReference type="ARBA" id="ARBA00023002"/>
    </source>
</evidence>
<evidence type="ECO:0000313" key="2">
    <source>
        <dbReference type="EMBL" id="CAG8955252.1"/>
    </source>
</evidence>
<dbReference type="Gene3D" id="3.40.50.720">
    <property type="entry name" value="NAD(P)-binding Rossmann-like Domain"/>
    <property type="match status" value="1"/>
</dbReference>
<dbReference type="SUPFAM" id="SSF51735">
    <property type="entry name" value="NAD(P)-binding Rossmann-fold domains"/>
    <property type="match status" value="1"/>
</dbReference>
<dbReference type="InterPro" id="IPR036291">
    <property type="entry name" value="NAD(P)-bd_dom_sf"/>
</dbReference>
<protein>
    <submittedName>
        <fullName evidence="2">Uncharacterized protein</fullName>
    </submittedName>
</protein>
<dbReference type="Pfam" id="PF00106">
    <property type="entry name" value="adh_short"/>
    <property type="match status" value="1"/>
</dbReference>
<name>A0A9N9PV60_9HELO</name>
<organism evidence="2 3">
    <name type="scientific">Hymenoscyphus fraxineus</name>
    <dbReference type="NCBI Taxonomy" id="746836"/>
    <lineage>
        <taxon>Eukaryota</taxon>
        <taxon>Fungi</taxon>
        <taxon>Dikarya</taxon>
        <taxon>Ascomycota</taxon>
        <taxon>Pezizomycotina</taxon>
        <taxon>Leotiomycetes</taxon>
        <taxon>Helotiales</taxon>
        <taxon>Helotiaceae</taxon>
        <taxon>Hymenoscyphus</taxon>
    </lineage>
</organism>
<comment type="caution">
    <text evidence="2">The sequence shown here is derived from an EMBL/GenBank/DDBJ whole genome shotgun (WGS) entry which is preliminary data.</text>
</comment>
<dbReference type="PANTHER" id="PTHR47534">
    <property type="entry name" value="YALI0E05731P"/>
    <property type="match status" value="1"/>
</dbReference>
<keyword evidence="1" id="KW-0560">Oxidoreductase</keyword>
<reference evidence="2" key="1">
    <citation type="submission" date="2021-07" db="EMBL/GenBank/DDBJ databases">
        <authorList>
            <person name="Durling M."/>
        </authorList>
    </citation>
    <scope>NUCLEOTIDE SEQUENCE</scope>
</reference>
<evidence type="ECO:0000313" key="3">
    <source>
        <dbReference type="Proteomes" id="UP000696280"/>
    </source>
</evidence>
<keyword evidence="3" id="KW-1185">Reference proteome</keyword>
<dbReference type="Proteomes" id="UP000696280">
    <property type="component" value="Unassembled WGS sequence"/>
</dbReference>
<dbReference type="OrthoDB" id="2898509at2759"/>
<dbReference type="PANTHER" id="PTHR47534:SF3">
    <property type="entry name" value="ALCOHOL DEHYDROGENASE-LIKE C-TERMINAL DOMAIN-CONTAINING PROTEIN"/>
    <property type="match status" value="1"/>
</dbReference>
<dbReference type="EMBL" id="CAJVRL010000061">
    <property type="protein sequence ID" value="CAG8955252.1"/>
    <property type="molecule type" value="Genomic_DNA"/>
</dbReference>
<dbReference type="InterPro" id="IPR052228">
    <property type="entry name" value="Sec_Metab_Biosynth_Oxidored"/>
</dbReference>